<protein>
    <submittedName>
        <fullName evidence="4">ATP synthase subunit d, mitochondrial</fullName>
    </submittedName>
</protein>
<dbReference type="WBParaSite" id="EN70_4018">
    <property type="protein sequence ID" value="EN70_4018"/>
    <property type="gene ID" value="EN70_4018"/>
</dbReference>
<name>A0A1I7VLY7_LOALO</name>
<evidence type="ECO:0000256" key="1">
    <source>
        <dbReference type="SAM" id="MobiDB-lite"/>
    </source>
</evidence>
<keyword evidence="3" id="KW-1185">Reference proteome</keyword>
<organism evidence="3 4">
    <name type="scientific">Loa loa</name>
    <name type="common">Eye worm</name>
    <name type="synonym">Filaria loa</name>
    <dbReference type="NCBI Taxonomy" id="7209"/>
    <lineage>
        <taxon>Eukaryota</taxon>
        <taxon>Metazoa</taxon>
        <taxon>Ecdysozoa</taxon>
        <taxon>Nematoda</taxon>
        <taxon>Chromadorea</taxon>
        <taxon>Rhabditida</taxon>
        <taxon>Spirurina</taxon>
        <taxon>Spiruromorpha</taxon>
        <taxon>Filarioidea</taxon>
        <taxon>Onchocercidae</taxon>
        <taxon>Loa</taxon>
    </lineage>
</organism>
<dbReference type="OMA" id="HDEKRIE"/>
<reference evidence="4" key="2">
    <citation type="submission" date="2016-11" db="UniProtKB">
        <authorList>
            <consortium name="WormBaseParasite"/>
        </authorList>
    </citation>
    <scope>IDENTIFICATION</scope>
</reference>
<reference evidence="2 3" key="1">
    <citation type="submission" date="2012-04" db="EMBL/GenBank/DDBJ databases">
        <title>The Genome Sequence of Loa loa.</title>
        <authorList>
            <consortium name="The Broad Institute Genome Sequencing Platform"/>
            <consortium name="Broad Institute Genome Sequencing Center for Infectious Disease"/>
            <person name="Nutman T.B."/>
            <person name="Fink D.L."/>
            <person name="Russ C."/>
            <person name="Young S."/>
            <person name="Zeng Q."/>
            <person name="Gargeya S."/>
            <person name="Alvarado L."/>
            <person name="Berlin A."/>
            <person name="Chapman S.B."/>
            <person name="Chen Z."/>
            <person name="Freedman E."/>
            <person name="Gellesch M."/>
            <person name="Goldberg J."/>
            <person name="Griggs A."/>
            <person name="Gujja S."/>
            <person name="Heilman E.R."/>
            <person name="Heiman D."/>
            <person name="Howarth C."/>
            <person name="Mehta T."/>
            <person name="Neiman D."/>
            <person name="Pearson M."/>
            <person name="Roberts A."/>
            <person name="Saif S."/>
            <person name="Shea T."/>
            <person name="Shenoy N."/>
            <person name="Sisk P."/>
            <person name="Stolte C."/>
            <person name="Sykes S."/>
            <person name="White J."/>
            <person name="Yandava C."/>
            <person name="Haas B."/>
            <person name="Henn M.R."/>
            <person name="Nusbaum C."/>
            <person name="Birren B."/>
        </authorList>
    </citation>
    <scope>NUCLEOTIDE SEQUENCE [LARGE SCALE GENOMIC DNA]</scope>
</reference>
<evidence type="ECO:0000313" key="3">
    <source>
        <dbReference type="Proteomes" id="UP000095285"/>
    </source>
</evidence>
<feature type="compositionally biased region" description="Basic and acidic residues" evidence="1">
    <location>
        <begin position="85"/>
        <end position="100"/>
    </location>
</feature>
<evidence type="ECO:0000313" key="4">
    <source>
        <dbReference type="WBParaSite" id="EN70_4018"/>
    </source>
</evidence>
<gene>
    <name evidence="2 4" type="ORF">LOAG_02276</name>
</gene>
<feature type="region of interest" description="Disordered" evidence="1">
    <location>
        <begin position="85"/>
        <end position="106"/>
    </location>
</feature>
<dbReference type="KEGG" id="loa:LOAG_02276"/>
<proteinExistence type="predicted"/>
<sequence length="106" mass="12248">MIILSTCSTRTDGAFFLNDPYEHPLVSLQDERIESVSATATTTTTIQKILREKAKTFGQSAEEIRKVKYYLEEIQKFEAKQHPEEVFQRHTTKLSEAHSDEELDEL</sequence>
<dbReference type="EMBL" id="JH712088">
    <property type="protein sequence ID" value="EFO26204.1"/>
    <property type="molecule type" value="Genomic_DNA"/>
</dbReference>
<dbReference type="OrthoDB" id="5861452at2759"/>
<accession>A0A1I7VLY7</accession>
<dbReference type="RefSeq" id="XP_003137862.1">
    <property type="nucleotide sequence ID" value="XM_003137814.1"/>
</dbReference>
<dbReference type="GeneID" id="9939661"/>
<dbReference type="AlphaFoldDB" id="A0A1I7VLY7"/>
<accession>A0A1S0U6X8</accession>
<dbReference type="Proteomes" id="UP000095285">
    <property type="component" value="Unassembled WGS sequence"/>
</dbReference>
<evidence type="ECO:0000313" key="2">
    <source>
        <dbReference type="EMBL" id="EFO26204.1"/>
    </source>
</evidence>
<dbReference type="CTD" id="9939661"/>